<dbReference type="AlphaFoldDB" id="A0A8H5BLW0"/>
<keyword evidence="2" id="KW-1185">Reference proteome</keyword>
<reference evidence="1 2" key="1">
    <citation type="journal article" date="2020" name="ISME J.">
        <title>Uncovering the hidden diversity of litter-decomposition mechanisms in mushroom-forming fungi.</title>
        <authorList>
            <person name="Floudas D."/>
            <person name="Bentzer J."/>
            <person name="Ahren D."/>
            <person name="Johansson T."/>
            <person name="Persson P."/>
            <person name="Tunlid A."/>
        </authorList>
    </citation>
    <scope>NUCLEOTIDE SEQUENCE [LARGE SCALE GENOMIC DNA]</scope>
    <source>
        <strain evidence="1 2">CBS 101986</strain>
    </source>
</reference>
<gene>
    <name evidence="1" type="ORF">D9619_009855</name>
</gene>
<proteinExistence type="predicted"/>
<name>A0A8H5BLW0_9AGAR</name>
<dbReference type="Proteomes" id="UP000567179">
    <property type="component" value="Unassembled WGS sequence"/>
</dbReference>
<evidence type="ECO:0000313" key="1">
    <source>
        <dbReference type="EMBL" id="KAF5325548.1"/>
    </source>
</evidence>
<protein>
    <submittedName>
        <fullName evidence="1">Uncharacterized protein</fullName>
    </submittedName>
</protein>
<dbReference type="EMBL" id="JAACJJ010000015">
    <property type="protein sequence ID" value="KAF5325548.1"/>
    <property type="molecule type" value="Genomic_DNA"/>
</dbReference>
<organism evidence="1 2">
    <name type="scientific">Psilocybe cf. subviscida</name>
    <dbReference type="NCBI Taxonomy" id="2480587"/>
    <lineage>
        <taxon>Eukaryota</taxon>
        <taxon>Fungi</taxon>
        <taxon>Dikarya</taxon>
        <taxon>Basidiomycota</taxon>
        <taxon>Agaricomycotina</taxon>
        <taxon>Agaricomycetes</taxon>
        <taxon>Agaricomycetidae</taxon>
        <taxon>Agaricales</taxon>
        <taxon>Agaricineae</taxon>
        <taxon>Strophariaceae</taxon>
        <taxon>Psilocybe</taxon>
    </lineage>
</organism>
<accession>A0A8H5BLW0</accession>
<sequence length="245" mass="27911">MVSCDIFAVASQATHRTPAKPLNGRLESQFTYEILDVPRTTPLIIAFSHIQHQTSCHTYHQTTKLPPERLQIITHSPATGLRHFTSWYVRESVNLTRSIHTHISRLVDHCGLERSFERLLPRSTLSYWHLASRAGASHVPFTTIRPMLNTRQYTTLGLKDTDPPSDLPILIVRLPIIHASPSEPGRGGRLHHPGIITTTSFQFMVFLGRRFSCGSRSRLCISCIIPYHFCTLIYRRFCVHNPVLI</sequence>
<evidence type="ECO:0000313" key="2">
    <source>
        <dbReference type="Proteomes" id="UP000567179"/>
    </source>
</evidence>
<comment type="caution">
    <text evidence="1">The sequence shown here is derived from an EMBL/GenBank/DDBJ whole genome shotgun (WGS) entry which is preliminary data.</text>
</comment>